<name>A0A0Q1AKQ9_9CORY</name>
<organism evidence="1 2">
    <name type="scientific">Corynebacterium lowii</name>
    <dbReference type="NCBI Taxonomy" id="1544413"/>
    <lineage>
        <taxon>Bacteria</taxon>
        <taxon>Bacillati</taxon>
        <taxon>Actinomycetota</taxon>
        <taxon>Actinomycetes</taxon>
        <taxon>Mycobacteriales</taxon>
        <taxon>Corynebacteriaceae</taxon>
        <taxon>Corynebacterium</taxon>
    </lineage>
</organism>
<dbReference type="RefSeq" id="WP_055175986.1">
    <property type="nucleotide sequence ID" value="NZ_JAUSQY010000001.1"/>
</dbReference>
<reference evidence="1 2" key="1">
    <citation type="submission" date="2015-10" db="EMBL/GenBank/DDBJ databases">
        <title>Corynebacteirum lowii and Corynebacterium oculi species nova, derived from human clinical disease and and emended description of Corynebacterium mastiditis.</title>
        <authorList>
            <person name="Bernard K."/>
            <person name="Pacheco A.L."/>
            <person name="Mcdougall C."/>
            <person name="Burtx T."/>
            <person name="Weibe D."/>
            <person name="Tyler S."/>
            <person name="Olson A.B."/>
            <person name="Cnockaert M."/>
            <person name="Eguchi H."/>
            <person name="Kuwahara T."/>
            <person name="Nakayama-Imaohji H."/>
            <person name="Boudewijins M."/>
            <person name="Van Hoecke F."/>
            <person name="Bernier A.-M."/>
            <person name="Vandamme P."/>
        </authorList>
    </citation>
    <scope>NUCLEOTIDE SEQUENCE [LARGE SCALE GENOMIC DNA]</scope>
    <source>
        <strain evidence="1 2">NML 130206</strain>
    </source>
</reference>
<dbReference type="EMBL" id="LKEV01000001">
    <property type="protein sequence ID" value="KQB87553.1"/>
    <property type="molecule type" value="Genomic_DNA"/>
</dbReference>
<dbReference type="PATRIC" id="fig|1544413.3.peg.617"/>
<keyword evidence="2" id="KW-1185">Reference proteome</keyword>
<dbReference type="OrthoDB" id="4412961at2"/>
<evidence type="ECO:0000313" key="1">
    <source>
        <dbReference type="EMBL" id="KQB87553.1"/>
    </source>
</evidence>
<sequence>MLIPVPGYSHLKIYVSDTPETPANTPTPLVSTPSPQLRAQAVIFLEVLCGQRPLRQLNPRFFSPGVISYARAHRRPPQPVRLCSLHLRDRLRDQARDQGTAELYGTCEIGGVRYGFTACTRAETITQFRILW</sequence>
<dbReference type="Proteomes" id="UP000050488">
    <property type="component" value="Unassembled WGS sequence"/>
</dbReference>
<gene>
    <name evidence="1" type="ORF">Clow_00612</name>
</gene>
<protein>
    <submittedName>
        <fullName evidence="1">Uncharacterized protein</fullName>
    </submittedName>
</protein>
<comment type="caution">
    <text evidence="1">The sequence shown here is derived from an EMBL/GenBank/DDBJ whole genome shotgun (WGS) entry which is preliminary data.</text>
</comment>
<accession>A0A0Q1AKQ9</accession>
<dbReference type="AlphaFoldDB" id="A0A0Q1AKQ9"/>
<evidence type="ECO:0000313" key="2">
    <source>
        <dbReference type="Proteomes" id="UP000050488"/>
    </source>
</evidence>
<dbReference type="STRING" id="1544413.Clow_00612"/>
<proteinExistence type="predicted"/>